<dbReference type="InterPro" id="IPR036249">
    <property type="entry name" value="Thioredoxin-like_sf"/>
</dbReference>
<evidence type="ECO:0000256" key="2">
    <source>
        <dbReference type="ARBA" id="ARBA00022679"/>
    </source>
</evidence>
<organism evidence="4 5">
    <name type="scientific">Turnera subulata</name>
    <dbReference type="NCBI Taxonomy" id="218843"/>
    <lineage>
        <taxon>Eukaryota</taxon>
        <taxon>Viridiplantae</taxon>
        <taxon>Streptophyta</taxon>
        <taxon>Embryophyta</taxon>
        <taxon>Tracheophyta</taxon>
        <taxon>Spermatophyta</taxon>
        <taxon>Magnoliopsida</taxon>
        <taxon>eudicotyledons</taxon>
        <taxon>Gunneridae</taxon>
        <taxon>Pentapetalae</taxon>
        <taxon>rosids</taxon>
        <taxon>fabids</taxon>
        <taxon>Malpighiales</taxon>
        <taxon>Passifloraceae</taxon>
        <taxon>Turnera</taxon>
    </lineage>
</organism>
<dbReference type="AlphaFoldDB" id="A0A9Q0JKV7"/>
<gene>
    <name evidence="4" type="ORF">Tsubulata_031654</name>
</gene>
<comment type="caution">
    <text evidence="4">The sequence shown here is derived from an EMBL/GenBank/DDBJ whole genome shotgun (WGS) entry which is preliminary data.</text>
</comment>
<evidence type="ECO:0000259" key="3">
    <source>
        <dbReference type="PROSITE" id="PS50404"/>
    </source>
</evidence>
<sequence length="47" mass="5267">MKVHGNALSSATWRVLACFYEKELDFEFAPVDMGAGEHKKEPVISIN</sequence>
<dbReference type="PANTHER" id="PTHR43900:SF47">
    <property type="entry name" value="GLUTATHIONE S-TRANSFERASE F6-RELATED"/>
    <property type="match status" value="1"/>
</dbReference>
<dbReference type="GO" id="GO:0043295">
    <property type="term" value="F:glutathione binding"/>
    <property type="evidence" value="ECO:0007669"/>
    <property type="project" value="TreeGrafter"/>
</dbReference>
<evidence type="ECO:0000313" key="5">
    <source>
        <dbReference type="Proteomes" id="UP001141552"/>
    </source>
</evidence>
<reference evidence="4" key="1">
    <citation type="submission" date="2022-02" db="EMBL/GenBank/DDBJ databases">
        <authorList>
            <person name="Henning P.M."/>
            <person name="McCubbin A.G."/>
            <person name="Shore J.S."/>
        </authorList>
    </citation>
    <scope>NUCLEOTIDE SEQUENCE</scope>
    <source>
        <strain evidence="4">F60SS</strain>
        <tissue evidence="4">Leaves</tissue>
    </source>
</reference>
<dbReference type="EC" id="2.5.1.18" evidence="1"/>
<dbReference type="SUPFAM" id="SSF52833">
    <property type="entry name" value="Thioredoxin-like"/>
    <property type="match status" value="1"/>
</dbReference>
<dbReference type="OrthoDB" id="422574at2759"/>
<protein>
    <recommendedName>
        <fullName evidence="1">glutathione transferase</fullName>
        <ecNumber evidence="1">2.5.1.18</ecNumber>
    </recommendedName>
</protein>
<dbReference type="EMBL" id="JAKUCV010001670">
    <property type="protein sequence ID" value="KAJ4845458.1"/>
    <property type="molecule type" value="Genomic_DNA"/>
</dbReference>
<dbReference type="PANTHER" id="PTHR43900">
    <property type="entry name" value="GLUTATHIONE S-TRANSFERASE RHO"/>
    <property type="match status" value="1"/>
</dbReference>
<evidence type="ECO:0000313" key="4">
    <source>
        <dbReference type="EMBL" id="KAJ4845458.1"/>
    </source>
</evidence>
<feature type="non-terminal residue" evidence="4">
    <location>
        <position position="47"/>
    </location>
</feature>
<dbReference type="Gene3D" id="3.40.30.10">
    <property type="entry name" value="Glutaredoxin"/>
    <property type="match status" value="1"/>
</dbReference>
<proteinExistence type="predicted"/>
<keyword evidence="5" id="KW-1185">Reference proteome</keyword>
<evidence type="ECO:0000256" key="1">
    <source>
        <dbReference type="ARBA" id="ARBA00012452"/>
    </source>
</evidence>
<name>A0A9Q0JKV7_9ROSI</name>
<feature type="domain" description="GST N-terminal" evidence="3">
    <location>
        <begin position="1"/>
        <end position="47"/>
    </location>
</feature>
<dbReference type="PROSITE" id="PS50404">
    <property type="entry name" value="GST_NTER"/>
    <property type="match status" value="1"/>
</dbReference>
<reference evidence="4" key="2">
    <citation type="journal article" date="2023" name="Plants (Basel)">
        <title>Annotation of the Turnera subulata (Passifloraceae) Draft Genome Reveals the S-Locus Evolved after the Divergence of Turneroideae from Passifloroideae in a Stepwise Manner.</title>
        <authorList>
            <person name="Henning P.M."/>
            <person name="Roalson E.H."/>
            <person name="Mir W."/>
            <person name="McCubbin A.G."/>
            <person name="Shore J.S."/>
        </authorList>
    </citation>
    <scope>NUCLEOTIDE SEQUENCE</scope>
    <source>
        <strain evidence="4">F60SS</strain>
    </source>
</reference>
<keyword evidence="2" id="KW-0808">Transferase</keyword>
<dbReference type="Proteomes" id="UP001141552">
    <property type="component" value="Unassembled WGS sequence"/>
</dbReference>
<dbReference type="GO" id="GO:0006749">
    <property type="term" value="P:glutathione metabolic process"/>
    <property type="evidence" value="ECO:0007669"/>
    <property type="project" value="TreeGrafter"/>
</dbReference>
<dbReference type="InterPro" id="IPR004045">
    <property type="entry name" value="Glutathione_S-Trfase_N"/>
</dbReference>
<dbReference type="GO" id="GO:0004364">
    <property type="term" value="F:glutathione transferase activity"/>
    <property type="evidence" value="ECO:0007669"/>
    <property type="project" value="UniProtKB-EC"/>
</dbReference>
<accession>A0A9Q0JKV7</accession>
<dbReference type="GO" id="GO:0005737">
    <property type="term" value="C:cytoplasm"/>
    <property type="evidence" value="ECO:0007669"/>
    <property type="project" value="TreeGrafter"/>
</dbReference>